<feature type="transmembrane region" description="Helical" evidence="1">
    <location>
        <begin position="197"/>
        <end position="218"/>
    </location>
</feature>
<keyword evidence="1" id="KW-1133">Transmembrane helix</keyword>
<feature type="transmembrane region" description="Helical" evidence="1">
    <location>
        <begin position="38"/>
        <end position="56"/>
    </location>
</feature>
<name>A0A0T9MLP3_YERIN</name>
<reference evidence="4 6" key="2">
    <citation type="submission" date="2019-11" db="EMBL/GenBank/DDBJ databases">
        <title>FDA dAtabase for Regulatory Grade micrObial Sequences (FDA-ARGOS): Supporting development and validation of Infectious Disease Dx tests.</title>
        <authorList>
            <person name="Patel R."/>
            <person name="Rucinski S."/>
            <person name="Tallon L."/>
            <person name="Sadzewicz L."/>
            <person name="Vavikolanu K."/>
            <person name="Mehta A."/>
            <person name="Aluvathingal J."/>
            <person name="Nadendla S."/>
            <person name="Nandy P."/>
            <person name="Geyer C."/>
            <person name="Yan Y."/>
            <person name="Sichtig H."/>
        </authorList>
    </citation>
    <scope>NUCLEOTIDE SEQUENCE [LARGE SCALE GENOMIC DNA]</scope>
    <source>
        <strain evidence="4 6">FDAARGOS_729</strain>
    </source>
</reference>
<evidence type="ECO:0000313" key="6">
    <source>
        <dbReference type="Proteomes" id="UP000424966"/>
    </source>
</evidence>
<dbReference type="eggNOG" id="COG3907">
    <property type="taxonomic scope" value="Bacteria"/>
</dbReference>
<dbReference type="OrthoDB" id="7348799at2"/>
<dbReference type="AlphaFoldDB" id="A0A0T9MLP3"/>
<accession>A0A0T9MLP3</accession>
<dbReference type="InterPro" id="IPR000326">
    <property type="entry name" value="PAP2/HPO"/>
</dbReference>
<feature type="transmembrane region" description="Helical" evidence="1">
    <location>
        <begin position="93"/>
        <end position="111"/>
    </location>
</feature>
<keyword evidence="1" id="KW-0812">Transmembrane</keyword>
<gene>
    <name evidence="3" type="ORF">ERS008530_03289</name>
    <name evidence="4" type="ORF">FOC37_16790</name>
</gene>
<dbReference type="CDD" id="cd03396">
    <property type="entry name" value="PAP2_like_6"/>
    <property type="match status" value="1"/>
</dbReference>
<evidence type="ECO:0000256" key="1">
    <source>
        <dbReference type="SAM" id="Phobius"/>
    </source>
</evidence>
<feature type="transmembrane region" description="Helical" evidence="1">
    <location>
        <begin position="117"/>
        <end position="137"/>
    </location>
</feature>
<dbReference type="Proteomes" id="UP000424966">
    <property type="component" value="Chromosome"/>
</dbReference>
<dbReference type="Gene3D" id="1.20.144.10">
    <property type="entry name" value="Phosphatidic acid phosphatase type 2/haloperoxidase"/>
    <property type="match status" value="1"/>
</dbReference>
<dbReference type="Proteomes" id="UP000038750">
    <property type="component" value="Unassembled WGS sequence"/>
</dbReference>
<dbReference type="Pfam" id="PF01569">
    <property type="entry name" value="PAP2"/>
    <property type="match status" value="1"/>
</dbReference>
<keyword evidence="6" id="KW-1185">Reference proteome</keyword>
<feature type="domain" description="Phosphatidic acid phosphatase type 2/haloperoxidase" evidence="2">
    <location>
        <begin position="122"/>
        <end position="244"/>
    </location>
</feature>
<dbReference type="InterPro" id="IPR036938">
    <property type="entry name" value="PAP2/HPO_sf"/>
</dbReference>
<feature type="transmembrane region" description="Helical" evidence="1">
    <location>
        <begin position="230"/>
        <end position="249"/>
    </location>
</feature>
<dbReference type="EMBL" id="CP046294">
    <property type="protein sequence ID" value="QGR71874.1"/>
    <property type="molecule type" value="Genomic_DNA"/>
</dbReference>
<keyword evidence="1" id="KW-0472">Membrane</keyword>
<dbReference type="EMBL" id="CPZJ01000015">
    <property type="protein sequence ID" value="CNG24082.1"/>
    <property type="molecule type" value="Genomic_DNA"/>
</dbReference>
<proteinExistence type="predicted"/>
<evidence type="ECO:0000313" key="5">
    <source>
        <dbReference type="Proteomes" id="UP000038750"/>
    </source>
</evidence>
<dbReference type="STRING" id="631.CH53_210"/>
<evidence type="ECO:0000259" key="2">
    <source>
        <dbReference type="Pfam" id="PF01569"/>
    </source>
</evidence>
<evidence type="ECO:0000313" key="3">
    <source>
        <dbReference type="EMBL" id="CNG24082.1"/>
    </source>
</evidence>
<sequence>MKTSKPTSQADVTPVTLNNASTAWIIKTNSLYSLPLSFYFWQVLGLVLSGSLFLWLSSNEQLDWFISNYWFDPVGQNFPWENNYWLDLLNHRLLKIAIISTAVVALLWGIYRRNGRLITTMLLFGIGPLVVGVLKAFSAHSCPWDLVEYGGKAISYVLMGTTPVGAGPGHCFPGGHASSGFAVMALFFLFYPEQPRLAMLCWLLGIGLGMLMGFGQIMRGAHFLTHNLWAGWWVWLSQLTLFWMISGFCRRDKGTE</sequence>
<protein>
    <submittedName>
        <fullName evidence="3">Membrane protein</fullName>
    </submittedName>
    <submittedName>
        <fullName evidence="4">Phosphatase PAP2 family protein</fullName>
    </submittedName>
</protein>
<evidence type="ECO:0000313" key="4">
    <source>
        <dbReference type="EMBL" id="QGR71874.1"/>
    </source>
</evidence>
<reference evidence="3 5" key="1">
    <citation type="submission" date="2015-03" db="EMBL/GenBank/DDBJ databases">
        <authorList>
            <person name="Murphy D."/>
        </authorList>
    </citation>
    <scope>NUCLEOTIDE SEQUENCE [LARGE SCALE GENOMIC DNA]</scope>
    <source>
        <strain evidence="3 5">BR165/97</strain>
    </source>
</reference>
<organism evidence="3 5">
    <name type="scientific">Yersinia intermedia</name>
    <dbReference type="NCBI Taxonomy" id="631"/>
    <lineage>
        <taxon>Bacteria</taxon>
        <taxon>Pseudomonadati</taxon>
        <taxon>Pseudomonadota</taxon>
        <taxon>Gammaproteobacteria</taxon>
        <taxon>Enterobacterales</taxon>
        <taxon>Yersiniaceae</taxon>
        <taxon>Yersinia</taxon>
    </lineage>
</organism>
<feature type="transmembrane region" description="Helical" evidence="1">
    <location>
        <begin position="172"/>
        <end position="190"/>
    </location>
</feature>
<dbReference type="SUPFAM" id="SSF48317">
    <property type="entry name" value="Acid phosphatase/Vanadium-dependent haloperoxidase"/>
    <property type="match status" value="1"/>
</dbReference>